<name>A0AAU9IFB3_9CILI</name>
<proteinExistence type="predicted"/>
<evidence type="ECO:0000256" key="1">
    <source>
        <dbReference type="SAM" id="Coils"/>
    </source>
</evidence>
<evidence type="ECO:0000313" key="3">
    <source>
        <dbReference type="EMBL" id="CAG9313111.1"/>
    </source>
</evidence>
<dbReference type="AlphaFoldDB" id="A0AAU9IFB3"/>
<keyword evidence="1" id="KW-0175">Coiled coil</keyword>
<dbReference type="InterPro" id="IPR011990">
    <property type="entry name" value="TPR-like_helical_dom_sf"/>
</dbReference>
<dbReference type="Proteomes" id="UP001162131">
    <property type="component" value="Unassembled WGS sequence"/>
</dbReference>
<evidence type="ECO:0000256" key="2">
    <source>
        <dbReference type="SAM" id="MobiDB-lite"/>
    </source>
</evidence>
<comment type="caution">
    <text evidence="3">The sequence shown here is derived from an EMBL/GenBank/DDBJ whole genome shotgun (WGS) entry which is preliminary data.</text>
</comment>
<dbReference type="SUPFAM" id="SSF48452">
    <property type="entry name" value="TPR-like"/>
    <property type="match status" value="1"/>
</dbReference>
<sequence length="570" mass="66202">MDSACESTTADRNINEVDVPKYIFELTDEAFRCIMNGQFDEALIGLIKCEEMIEAVVNKKGYVDPDVAVMVLHNIAVCYQNLGSLEECVDYLENCLLNRNSKKIQNSNNRIQTLETQVSDKIKKETYQCKSNLNLCAISSQLSRHEIALLYARRAAGNIYEILQDCFKLCTSFILRLKKARIHNNIKNYFGSSNTYIEEKYREIIDKNYPIVASLNQIVAEKEQKQQQNSKMLKLNIKSAASIQNIGEKFFYLKLEEAIAAKPLAYRDLKSSSNLIAEISKERLYEKICLLVISYFFISTELWFLNKQENSETKFSESKKWHYKSLEIAEKLMPYSSPILQNIKDSYYDRYPLNMVQNIFIKNTEFSLSQTKMSDKKQKLKKVYGRSSSVKPNIKNFSKTLDKFQSRNKTPLLITTKQGSSRSSKSPSRLKRKSITDRDKIENIDKFNKTVENTKQKKEEINFENTSNNKITNNLMNLMKTYDLSDDSSGSSESSFDEEYFRQNFILTSNDLYGNFDKETNENKKKNSTSKRRLIKIDTKTSEMSNEDEFMPAIRLINPNKESNYEFVHN</sequence>
<organism evidence="3 4">
    <name type="scientific">Blepharisma stoltei</name>
    <dbReference type="NCBI Taxonomy" id="1481888"/>
    <lineage>
        <taxon>Eukaryota</taxon>
        <taxon>Sar</taxon>
        <taxon>Alveolata</taxon>
        <taxon>Ciliophora</taxon>
        <taxon>Postciliodesmatophora</taxon>
        <taxon>Heterotrichea</taxon>
        <taxon>Heterotrichida</taxon>
        <taxon>Blepharismidae</taxon>
        <taxon>Blepharisma</taxon>
    </lineage>
</organism>
<dbReference type="EMBL" id="CAJZBQ010000010">
    <property type="protein sequence ID" value="CAG9313111.1"/>
    <property type="molecule type" value="Genomic_DNA"/>
</dbReference>
<reference evidence="3" key="1">
    <citation type="submission" date="2021-09" db="EMBL/GenBank/DDBJ databases">
        <authorList>
            <consortium name="AG Swart"/>
            <person name="Singh M."/>
            <person name="Singh A."/>
            <person name="Seah K."/>
            <person name="Emmerich C."/>
        </authorList>
    </citation>
    <scope>NUCLEOTIDE SEQUENCE</scope>
    <source>
        <strain evidence="3">ATCC30299</strain>
    </source>
</reference>
<feature type="coiled-coil region" evidence="1">
    <location>
        <begin position="97"/>
        <end position="124"/>
    </location>
</feature>
<evidence type="ECO:0000313" key="4">
    <source>
        <dbReference type="Proteomes" id="UP001162131"/>
    </source>
</evidence>
<dbReference type="Gene3D" id="1.25.40.10">
    <property type="entry name" value="Tetratricopeptide repeat domain"/>
    <property type="match status" value="1"/>
</dbReference>
<protein>
    <submittedName>
        <fullName evidence="3">Uncharacterized protein</fullName>
    </submittedName>
</protein>
<accession>A0AAU9IFB3</accession>
<keyword evidence="4" id="KW-1185">Reference proteome</keyword>
<feature type="region of interest" description="Disordered" evidence="2">
    <location>
        <begin position="411"/>
        <end position="436"/>
    </location>
</feature>
<gene>
    <name evidence="3" type="ORF">BSTOLATCC_MIC8390</name>
</gene>